<dbReference type="RefSeq" id="WP_137402224.1">
    <property type="nucleotide sequence ID" value="NZ_BMIU01000027.1"/>
</dbReference>
<dbReference type="Proteomes" id="UP000647339">
    <property type="component" value="Unassembled WGS sequence"/>
</dbReference>
<dbReference type="EMBL" id="BMIU01000027">
    <property type="protein sequence ID" value="GGF47515.1"/>
    <property type="molecule type" value="Genomic_DNA"/>
</dbReference>
<dbReference type="PROSITE" id="PS01131">
    <property type="entry name" value="RRNA_A_DIMETH"/>
    <property type="match status" value="1"/>
</dbReference>
<evidence type="ECO:0000256" key="2">
    <source>
        <dbReference type="ARBA" id="ARBA00022603"/>
    </source>
</evidence>
<dbReference type="HAMAP" id="MF_01872">
    <property type="entry name" value="tRNA_methyltr_YfiC"/>
    <property type="match status" value="1"/>
</dbReference>
<dbReference type="InterPro" id="IPR002052">
    <property type="entry name" value="DNA_methylase_N6_adenine_CS"/>
</dbReference>
<keyword evidence="9" id="KW-1185">Reference proteome</keyword>
<keyword evidence="3 6" id="KW-0808">Transferase</keyword>
<evidence type="ECO:0000256" key="6">
    <source>
        <dbReference type="HAMAP-Rule" id="MF_01872"/>
    </source>
</evidence>
<dbReference type="InterPro" id="IPR029063">
    <property type="entry name" value="SAM-dependent_MTases_sf"/>
</dbReference>
<organism evidence="8 9">
    <name type="scientific">Echinicola rosea</name>
    <dbReference type="NCBI Taxonomy" id="1807691"/>
    <lineage>
        <taxon>Bacteria</taxon>
        <taxon>Pseudomonadati</taxon>
        <taxon>Bacteroidota</taxon>
        <taxon>Cytophagia</taxon>
        <taxon>Cytophagales</taxon>
        <taxon>Cyclobacteriaceae</taxon>
        <taxon>Echinicola</taxon>
    </lineage>
</organism>
<comment type="function">
    <text evidence="6">Specifically methylates the adenine in position 37 of tRNA(1)(Val) (anticodon cmo5UAC).</text>
</comment>
<evidence type="ECO:0000259" key="7">
    <source>
        <dbReference type="Pfam" id="PF05175"/>
    </source>
</evidence>
<sequence>MANTYFQFKQFTVHQENCAMKVSTDAVILGALARHSSPGAILDIGSGTGVISLMLAQRYPNTFIDAVEIDEAAAKQAVGNSQASPWRDRVQIHHVRFQEFVKNMAGAYSLIVSNPPYFPMHNKSADAKRNLALHNDELSFGDLIKGVVKLLDKEGVFWVILPAQQMLELDKVARFFGLYTHEWYALRDRPSTKVLRHIKAYSFAEAPMPEISTICIKKEDFSYGDSYRCLLKDFLLVF</sequence>
<comment type="caution">
    <text evidence="8">The sequence shown here is derived from an EMBL/GenBank/DDBJ whole genome shotgun (WGS) entry which is preliminary data.</text>
</comment>
<keyword evidence="4 6" id="KW-0949">S-adenosyl-L-methionine</keyword>
<dbReference type="PANTHER" id="PTHR47739">
    <property type="entry name" value="TRNA1(VAL) (ADENINE(37)-N6)-METHYLTRANSFERASE"/>
    <property type="match status" value="1"/>
</dbReference>
<accession>A0ABQ1VBI2</accession>
<dbReference type="SUPFAM" id="SSF53335">
    <property type="entry name" value="S-adenosyl-L-methionine-dependent methyltransferases"/>
    <property type="match status" value="1"/>
</dbReference>
<proteinExistence type="inferred from homology"/>
<evidence type="ECO:0000313" key="8">
    <source>
        <dbReference type="EMBL" id="GGF47515.1"/>
    </source>
</evidence>
<reference evidence="9" key="1">
    <citation type="journal article" date="2019" name="Int. J. Syst. Evol. Microbiol.">
        <title>The Global Catalogue of Microorganisms (GCM) 10K type strain sequencing project: providing services to taxonomists for standard genome sequencing and annotation.</title>
        <authorList>
            <consortium name="The Broad Institute Genomics Platform"/>
            <consortium name="The Broad Institute Genome Sequencing Center for Infectious Disease"/>
            <person name="Wu L."/>
            <person name="Ma J."/>
        </authorList>
    </citation>
    <scope>NUCLEOTIDE SEQUENCE [LARGE SCALE GENOMIC DNA]</scope>
    <source>
        <strain evidence="9">CGMCC 1.15407</strain>
    </source>
</reference>
<dbReference type="PANTHER" id="PTHR47739:SF1">
    <property type="entry name" value="TRNA1(VAL) (ADENINE(37)-N6)-METHYLTRANSFERASE"/>
    <property type="match status" value="1"/>
</dbReference>
<dbReference type="InterPro" id="IPR022882">
    <property type="entry name" value="tRNA_adenine-N6_MeTrfase"/>
</dbReference>
<gene>
    <name evidence="8" type="ORF">GCM10011339_40060</name>
</gene>
<dbReference type="InterPro" id="IPR050210">
    <property type="entry name" value="tRNA_Adenine-N(6)_MTase"/>
</dbReference>
<dbReference type="CDD" id="cd02440">
    <property type="entry name" value="AdoMet_MTases"/>
    <property type="match status" value="1"/>
</dbReference>
<dbReference type="EC" id="2.1.1.223" evidence="6"/>
<dbReference type="InterPro" id="IPR020596">
    <property type="entry name" value="rRNA_Ade_Mease_Trfase_CS"/>
</dbReference>
<keyword evidence="2 6" id="KW-0489">Methyltransferase</keyword>
<evidence type="ECO:0000256" key="3">
    <source>
        <dbReference type="ARBA" id="ARBA00022679"/>
    </source>
</evidence>
<comment type="similarity">
    <text evidence="6">Belongs to the methyltransferase superfamily. tRNA (adenine-N(6)-)-methyltransferase family.</text>
</comment>
<keyword evidence="5 6" id="KW-0819">tRNA processing</keyword>
<dbReference type="PROSITE" id="PS00092">
    <property type="entry name" value="N6_MTASE"/>
    <property type="match status" value="1"/>
</dbReference>
<dbReference type="Gene3D" id="3.40.50.150">
    <property type="entry name" value="Vaccinia Virus protein VP39"/>
    <property type="match status" value="1"/>
</dbReference>
<comment type="subcellular location">
    <subcellularLocation>
        <location evidence="6">Cytoplasm</location>
    </subcellularLocation>
</comment>
<name>A0ABQ1VBI2_9BACT</name>
<protein>
    <recommendedName>
        <fullName evidence="6">tRNA1(Val) (adenine(37)-N6)-methyltransferase</fullName>
        <ecNumber evidence="6">2.1.1.223</ecNumber>
    </recommendedName>
    <alternativeName>
        <fullName evidence="6">tRNA m6A37 methyltransferase</fullName>
    </alternativeName>
</protein>
<feature type="domain" description="Methyltransferase small" evidence="7">
    <location>
        <begin position="28"/>
        <end position="162"/>
    </location>
</feature>
<dbReference type="InterPro" id="IPR007848">
    <property type="entry name" value="Small_mtfrase_dom"/>
</dbReference>
<evidence type="ECO:0000313" key="9">
    <source>
        <dbReference type="Proteomes" id="UP000647339"/>
    </source>
</evidence>
<evidence type="ECO:0000256" key="4">
    <source>
        <dbReference type="ARBA" id="ARBA00022691"/>
    </source>
</evidence>
<keyword evidence="1 6" id="KW-0963">Cytoplasm</keyword>
<comment type="catalytic activity">
    <reaction evidence="6">
        <text>adenosine(37) in tRNA1(Val) + S-adenosyl-L-methionine = N(6)-methyladenosine(37) in tRNA1(Val) + S-adenosyl-L-homocysteine + H(+)</text>
        <dbReference type="Rhea" id="RHEA:43160"/>
        <dbReference type="Rhea" id="RHEA-COMP:10369"/>
        <dbReference type="Rhea" id="RHEA-COMP:10370"/>
        <dbReference type="ChEBI" id="CHEBI:15378"/>
        <dbReference type="ChEBI" id="CHEBI:57856"/>
        <dbReference type="ChEBI" id="CHEBI:59789"/>
        <dbReference type="ChEBI" id="CHEBI:74411"/>
        <dbReference type="ChEBI" id="CHEBI:74449"/>
        <dbReference type="EC" id="2.1.1.223"/>
    </reaction>
</comment>
<dbReference type="Pfam" id="PF05175">
    <property type="entry name" value="MTS"/>
    <property type="match status" value="1"/>
</dbReference>
<evidence type="ECO:0000256" key="5">
    <source>
        <dbReference type="ARBA" id="ARBA00022694"/>
    </source>
</evidence>
<evidence type="ECO:0000256" key="1">
    <source>
        <dbReference type="ARBA" id="ARBA00022490"/>
    </source>
</evidence>